<comment type="caution">
    <text evidence="2">The sequence shown here is derived from an EMBL/GenBank/DDBJ whole genome shotgun (WGS) entry which is preliminary data.</text>
</comment>
<feature type="transmembrane region" description="Helical" evidence="1">
    <location>
        <begin position="6"/>
        <end position="23"/>
    </location>
</feature>
<keyword evidence="1" id="KW-0472">Membrane</keyword>
<feature type="transmembrane region" description="Helical" evidence="1">
    <location>
        <begin position="64"/>
        <end position="87"/>
    </location>
</feature>
<protein>
    <submittedName>
        <fullName evidence="2">Uncharacterized protein</fullName>
    </submittedName>
</protein>
<evidence type="ECO:0000313" key="3">
    <source>
        <dbReference type="Proteomes" id="UP000295313"/>
    </source>
</evidence>
<keyword evidence="1" id="KW-1133">Transmembrane helix</keyword>
<reference evidence="2 3" key="1">
    <citation type="submission" date="2019-03" db="EMBL/GenBank/DDBJ databases">
        <title>Genomic Encyclopedia of Type Strains, Phase III (KMG-III): the genomes of soil and plant-associated and newly described type strains.</title>
        <authorList>
            <person name="Whitman W."/>
        </authorList>
    </citation>
    <scope>NUCLEOTIDE SEQUENCE [LARGE SCALE GENOMIC DNA]</scope>
    <source>
        <strain evidence="2 3">CGMCC 1.12802</strain>
    </source>
</reference>
<keyword evidence="1" id="KW-0812">Transmembrane</keyword>
<evidence type="ECO:0000256" key="1">
    <source>
        <dbReference type="SAM" id="Phobius"/>
    </source>
</evidence>
<sequence length="128" mass="15006">MELKLFLFGTFLFGTLLFLNFKLNENRIEKINYPYYLLNIIFFSIIGVGYFYKSKIEVKTISDLSFVFLLDLTYILLGNFLYIILLTTEKTKNYFYFITLFCIGMAISSFIIAFFVLILGILFEVPGL</sequence>
<dbReference type="Proteomes" id="UP000295313">
    <property type="component" value="Unassembled WGS sequence"/>
</dbReference>
<gene>
    <name evidence="2" type="ORF">B0I22_0203</name>
</gene>
<keyword evidence="3" id="KW-1185">Reference proteome</keyword>
<feature type="transmembrane region" description="Helical" evidence="1">
    <location>
        <begin position="35"/>
        <end position="52"/>
    </location>
</feature>
<organism evidence="2 3">
    <name type="scientific">Epilithonimonas xixisoli</name>
    <dbReference type="NCBI Taxonomy" id="1476462"/>
    <lineage>
        <taxon>Bacteria</taxon>
        <taxon>Pseudomonadati</taxon>
        <taxon>Bacteroidota</taxon>
        <taxon>Flavobacteriia</taxon>
        <taxon>Flavobacteriales</taxon>
        <taxon>Weeksellaceae</taxon>
        <taxon>Chryseobacterium group</taxon>
        <taxon>Epilithonimonas</taxon>
    </lineage>
</organism>
<proteinExistence type="predicted"/>
<feature type="transmembrane region" description="Helical" evidence="1">
    <location>
        <begin position="94"/>
        <end position="123"/>
    </location>
</feature>
<dbReference type="AlphaFoldDB" id="A0A4R8I837"/>
<name>A0A4R8I837_9FLAO</name>
<dbReference type="EMBL" id="SOEO01000001">
    <property type="protein sequence ID" value="TDX86097.1"/>
    <property type="molecule type" value="Genomic_DNA"/>
</dbReference>
<evidence type="ECO:0000313" key="2">
    <source>
        <dbReference type="EMBL" id="TDX86097.1"/>
    </source>
</evidence>
<accession>A0A4R8I837</accession>